<feature type="binding site" description="covalent" evidence="14">
    <location>
        <position position="124"/>
    </location>
    <ligand>
        <name>heme c</name>
        <dbReference type="ChEBI" id="CHEBI:61717"/>
        <label>2</label>
    </ligand>
</feature>
<dbReference type="SUPFAM" id="SSF48695">
    <property type="entry name" value="Multiheme cytochromes"/>
    <property type="match status" value="1"/>
</dbReference>
<dbReference type="Gene3D" id="1.10.1130.10">
    <property type="entry name" value="Flavocytochrome C3, Chain A"/>
    <property type="match status" value="1"/>
</dbReference>
<evidence type="ECO:0000256" key="10">
    <source>
        <dbReference type="ARBA" id="ARBA00022982"/>
    </source>
</evidence>
<comment type="function">
    <text evidence="1">Electron transfer subunit of the periplasmic nitrate reductase complex NapAB. Receives electrons from the membrane-anchored tetraheme c-type NapC protein and transfers these to NapA subunit, thus allowing electron flow between membrane and periplasm. Essential for periplasmic nitrate reduction with nitrate as the terminal electron acceptor.</text>
</comment>
<keyword evidence="7 15" id="KW-0479">Metal-binding</keyword>
<evidence type="ECO:0000256" key="12">
    <source>
        <dbReference type="ARBA" id="ARBA00031832"/>
    </source>
</evidence>
<evidence type="ECO:0000313" key="17">
    <source>
        <dbReference type="Proteomes" id="UP000276634"/>
    </source>
</evidence>
<dbReference type="AlphaFoldDB" id="A0A3N1XZL5"/>
<feature type="binding site" description="covalent" evidence="14">
    <location>
        <position position="87"/>
    </location>
    <ligand>
        <name>heme c</name>
        <dbReference type="ChEBI" id="CHEBI:61717"/>
        <label>1</label>
    </ligand>
</feature>
<dbReference type="OrthoDB" id="13290at2"/>
<comment type="caution">
    <text evidence="16">The sequence shown here is derived from an EMBL/GenBank/DDBJ whole genome shotgun (WGS) entry which is preliminary data.</text>
</comment>
<protein>
    <recommendedName>
        <fullName evidence="4 13">Periplasmic nitrate reductase, electron transfer subunit</fullName>
    </recommendedName>
    <alternativeName>
        <fullName evidence="12 13">Diheme cytochrome c NapB</fullName>
    </alternativeName>
</protein>
<dbReference type="PANTHER" id="PTHR38604:SF1">
    <property type="entry name" value="PERIPLASMIC NITRATE REDUCTASE, ELECTRON TRANSFER SUBUNIT"/>
    <property type="match status" value="1"/>
</dbReference>
<feature type="binding site" description="axial binding residue" evidence="15">
    <location>
        <position position="70"/>
    </location>
    <ligand>
        <name>heme c</name>
        <dbReference type="ChEBI" id="CHEBI:61717"/>
        <label>1</label>
    </ligand>
    <ligandPart>
        <name>Fe</name>
        <dbReference type="ChEBI" id="CHEBI:18248"/>
    </ligandPart>
</feature>
<comment type="subcellular location">
    <subcellularLocation>
        <location evidence="2 13">Periplasm</location>
    </subcellularLocation>
</comment>
<evidence type="ECO:0000256" key="6">
    <source>
        <dbReference type="ARBA" id="ARBA00022617"/>
    </source>
</evidence>
<dbReference type="PANTHER" id="PTHR38604">
    <property type="entry name" value="PERIPLASMIC NITRATE REDUCTASE, ELECTRON TRANSFER SUBUNIT"/>
    <property type="match status" value="1"/>
</dbReference>
<dbReference type="PIRSF" id="PIRSF006105">
    <property type="entry name" value="NapB"/>
    <property type="match status" value="1"/>
</dbReference>
<evidence type="ECO:0000256" key="9">
    <source>
        <dbReference type="ARBA" id="ARBA00022764"/>
    </source>
</evidence>
<evidence type="ECO:0000256" key="7">
    <source>
        <dbReference type="ARBA" id="ARBA00022723"/>
    </source>
</evidence>
<organism evidence="16 17">
    <name type="scientific">Inmirania thermothiophila</name>
    <dbReference type="NCBI Taxonomy" id="1750597"/>
    <lineage>
        <taxon>Bacteria</taxon>
        <taxon>Pseudomonadati</taxon>
        <taxon>Pseudomonadota</taxon>
        <taxon>Gammaproteobacteria</taxon>
        <taxon>Chromatiales</taxon>
        <taxon>Ectothiorhodospiraceae</taxon>
        <taxon>Inmirania</taxon>
    </lineage>
</organism>
<evidence type="ECO:0000313" key="16">
    <source>
        <dbReference type="EMBL" id="ROR32044.1"/>
    </source>
</evidence>
<name>A0A3N1XZL5_9GAMM</name>
<proteinExistence type="inferred from homology"/>
<evidence type="ECO:0000256" key="14">
    <source>
        <dbReference type="PIRSR" id="PIRSR006105-1"/>
    </source>
</evidence>
<evidence type="ECO:0000256" key="1">
    <source>
        <dbReference type="ARBA" id="ARBA00002599"/>
    </source>
</evidence>
<dbReference type="InterPro" id="IPR036280">
    <property type="entry name" value="Multihaem_cyt_sf"/>
</dbReference>
<evidence type="ECO:0000256" key="13">
    <source>
        <dbReference type="PIRNR" id="PIRNR006105"/>
    </source>
</evidence>
<accession>A0A3N1XZL5</accession>
<dbReference type="InterPro" id="IPR005591">
    <property type="entry name" value="NapB"/>
</dbReference>
<feature type="binding site" description="covalent" evidence="14">
    <location>
        <position position="84"/>
    </location>
    <ligand>
        <name>heme c</name>
        <dbReference type="ChEBI" id="CHEBI:61717"/>
        <label>1</label>
    </ligand>
</feature>
<keyword evidence="9 13" id="KW-0574">Periplasm</keyword>
<keyword evidence="6 14" id="KW-0349">Heme</keyword>
<dbReference type="GO" id="GO:0046872">
    <property type="term" value="F:metal ion binding"/>
    <property type="evidence" value="ECO:0007669"/>
    <property type="project" value="UniProtKB-KW"/>
</dbReference>
<dbReference type="Proteomes" id="UP000276634">
    <property type="component" value="Unassembled WGS sequence"/>
</dbReference>
<comment type="similarity">
    <text evidence="3 13">Belongs to the NapB family.</text>
</comment>
<keyword evidence="11 15" id="KW-0408">Iron</keyword>
<evidence type="ECO:0000256" key="15">
    <source>
        <dbReference type="PIRSR" id="PIRSR006105-2"/>
    </source>
</evidence>
<evidence type="ECO:0000256" key="3">
    <source>
        <dbReference type="ARBA" id="ARBA00007368"/>
    </source>
</evidence>
<dbReference type="FunFam" id="1.10.1130.10:FF:000001">
    <property type="entry name" value="Periplasmic nitrate reductase, electron transfer subunit"/>
    <property type="match status" value="1"/>
</dbReference>
<evidence type="ECO:0000256" key="8">
    <source>
        <dbReference type="ARBA" id="ARBA00022729"/>
    </source>
</evidence>
<keyword evidence="5 13" id="KW-0813">Transport</keyword>
<evidence type="ECO:0000256" key="11">
    <source>
        <dbReference type="ARBA" id="ARBA00023004"/>
    </source>
</evidence>
<feature type="binding site" description="covalent" evidence="14">
    <location>
        <position position="127"/>
    </location>
    <ligand>
        <name>heme c</name>
        <dbReference type="ChEBI" id="CHEBI:61717"/>
        <label>2</label>
    </ligand>
</feature>
<sequence length="150" mass="16913">MNKVMRIGLVIVAAGAVWLPRADAESAGIHSLRGEHAVEETTPPPELKQYVKDRAPYARDYMTQPPLIPHSIQGYRIDLKFNKCLTCHSWANARESGATKISITHFKDREGNDLANVAPRRYFCTQCHVPQVNAPPLVENEFKPLPTIRR</sequence>
<keyword evidence="10 13" id="KW-0249">Electron transport</keyword>
<evidence type="ECO:0000256" key="4">
    <source>
        <dbReference type="ARBA" id="ARBA00013773"/>
    </source>
</evidence>
<gene>
    <name evidence="16" type="ORF">EDC57_1231</name>
</gene>
<dbReference type="Pfam" id="PF03892">
    <property type="entry name" value="NapB"/>
    <property type="match status" value="1"/>
</dbReference>
<reference evidence="16 17" key="1">
    <citation type="submission" date="2018-11" db="EMBL/GenBank/DDBJ databases">
        <title>Genomic Encyclopedia of Type Strains, Phase IV (KMG-IV): sequencing the most valuable type-strain genomes for metagenomic binning, comparative biology and taxonomic classification.</title>
        <authorList>
            <person name="Goeker M."/>
        </authorList>
    </citation>
    <scope>NUCLEOTIDE SEQUENCE [LARGE SCALE GENOMIC DNA]</scope>
    <source>
        <strain evidence="16 17">DSM 100275</strain>
    </source>
</reference>
<dbReference type="GO" id="GO:0009061">
    <property type="term" value="P:anaerobic respiration"/>
    <property type="evidence" value="ECO:0007669"/>
    <property type="project" value="InterPro"/>
</dbReference>
<keyword evidence="8" id="KW-0732">Signal</keyword>
<feature type="binding site" description="axial binding residue" evidence="15">
    <location>
        <position position="128"/>
    </location>
    <ligand>
        <name>heme c</name>
        <dbReference type="ChEBI" id="CHEBI:61717"/>
        <label>2</label>
    </ligand>
    <ligandPart>
        <name>Fe</name>
        <dbReference type="ChEBI" id="CHEBI:18248"/>
    </ligandPart>
</feature>
<comment type="PTM">
    <text evidence="14">Binds 2 heme C groups per subunit.</text>
</comment>
<evidence type="ECO:0000256" key="2">
    <source>
        <dbReference type="ARBA" id="ARBA00004418"/>
    </source>
</evidence>
<feature type="binding site" description="axial binding residue" evidence="15">
    <location>
        <position position="105"/>
    </location>
    <ligand>
        <name>heme c</name>
        <dbReference type="ChEBI" id="CHEBI:61717"/>
        <label>2</label>
    </ligand>
    <ligandPart>
        <name>Fe</name>
        <dbReference type="ChEBI" id="CHEBI:18248"/>
    </ligandPart>
</feature>
<evidence type="ECO:0000256" key="5">
    <source>
        <dbReference type="ARBA" id="ARBA00022448"/>
    </source>
</evidence>
<dbReference type="GO" id="GO:0042597">
    <property type="term" value="C:periplasmic space"/>
    <property type="evidence" value="ECO:0007669"/>
    <property type="project" value="UniProtKB-SubCell"/>
</dbReference>
<dbReference type="EMBL" id="RJVI01000002">
    <property type="protein sequence ID" value="ROR32044.1"/>
    <property type="molecule type" value="Genomic_DNA"/>
</dbReference>
<keyword evidence="17" id="KW-1185">Reference proteome</keyword>
<comment type="subunit">
    <text evidence="13">Component of the periplasmic nitrate reductase NapAB complex composed of NapA and NapB.</text>
</comment>
<feature type="binding site" description="axial binding residue" evidence="15">
    <location>
        <position position="88"/>
    </location>
    <ligand>
        <name>heme c</name>
        <dbReference type="ChEBI" id="CHEBI:61717"/>
        <label>1</label>
    </ligand>
    <ligandPart>
        <name>Fe</name>
        <dbReference type="ChEBI" id="CHEBI:18248"/>
    </ligandPart>
</feature>
<dbReference type="RefSeq" id="WP_123401023.1">
    <property type="nucleotide sequence ID" value="NZ_RJVI01000002.1"/>
</dbReference>